<feature type="chain" id="PRO_5039166590" description="Lipoprotein" evidence="1">
    <location>
        <begin position="21"/>
        <end position="313"/>
    </location>
</feature>
<reference evidence="3" key="1">
    <citation type="submission" date="2017-08" db="EMBL/GenBank/DDBJ databases">
        <title>Draft genome sequence of Lactococcus sp. strain Rs-Y01, isolated from the gut of the lower termite Reticulitermes speratus.</title>
        <authorList>
            <person name="Ohkuma M."/>
            <person name="Yuki M."/>
        </authorList>
    </citation>
    <scope>NUCLEOTIDE SEQUENCE [LARGE SCALE GENOMIC DNA]</scope>
    <source>
        <strain evidence="3">Rs-Y01</strain>
    </source>
</reference>
<dbReference type="Proteomes" id="UP000218689">
    <property type="component" value="Unassembled WGS sequence"/>
</dbReference>
<evidence type="ECO:0008006" key="4">
    <source>
        <dbReference type="Google" id="ProtNLM"/>
    </source>
</evidence>
<dbReference type="AlphaFoldDB" id="A0A224WYM3"/>
<organism evidence="2 3">
    <name type="scientific">Pseudolactococcus reticulitermitis</name>
    <dbReference type="NCBI Taxonomy" id="2025039"/>
    <lineage>
        <taxon>Bacteria</taxon>
        <taxon>Bacillati</taxon>
        <taxon>Bacillota</taxon>
        <taxon>Bacilli</taxon>
        <taxon>Lactobacillales</taxon>
        <taxon>Streptococcaceae</taxon>
        <taxon>Pseudolactococcus</taxon>
    </lineage>
</organism>
<dbReference type="EMBL" id="BEDT01000002">
    <property type="protein sequence ID" value="GAX47229.1"/>
    <property type="molecule type" value="Genomic_DNA"/>
</dbReference>
<evidence type="ECO:0000313" key="2">
    <source>
        <dbReference type="EMBL" id="GAX47229.1"/>
    </source>
</evidence>
<accession>A0A224WYM3</accession>
<feature type="signal peptide" evidence="1">
    <location>
        <begin position="1"/>
        <end position="20"/>
    </location>
</feature>
<keyword evidence="1" id="KW-0732">Signal</keyword>
<protein>
    <recommendedName>
        <fullName evidence="4">Lipoprotein</fullName>
    </recommendedName>
</protein>
<name>A0A224WYM3_9LACT</name>
<keyword evidence="3" id="KW-1185">Reference proteome</keyword>
<evidence type="ECO:0000256" key="1">
    <source>
        <dbReference type="SAM" id="SignalP"/>
    </source>
</evidence>
<dbReference type="PROSITE" id="PS51257">
    <property type="entry name" value="PROKAR_LIPOPROTEIN"/>
    <property type="match status" value="1"/>
</dbReference>
<gene>
    <name evidence="2" type="ORF">RsY01_828</name>
</gene>
<evidence type="ECO:0000313" key="3">
    <source>
        <dbReference type="Proteomes" id="UP000218689"/>
    </source>
</evidence>
<comment type="caution">
    <text evidence="2">The sequence shown here is derived from an EMBL/GenBank/DDBJ whole genome shotgun (WGS) entry which is preliminary data.</text>
</comment>
<dbReference type="OrthoDB" id="2243616at2"/>
<dbReference type="RefSeq" id="WP_094784299.1">
    <property type="nucleotide sequence ID" value="NZ_BEDT01000002.1"/>
</dbReference>
<sequence length="313" mass="33687">MKFKKLGMVAALVVSAVALTACGTDNKAQFIKDNAELAKASTQKFNLKMDNLKVIASGDAKSYVPIINGYLSSVEFSGKSMTDGKNAQVTMDVSLAGQEIPLEVVTKDTDAYVKLETLKPVLDMYLQSSGAGVASMGLDMTKIKGKYLDLTAISEENAKETEAVSSLDVKDAKKALDKAYNSLDKTDFSKDGSAITMTLSGDQLAKFIKTYLSALPEKSKESFDDLLKDKDFDKELPKVIKALSITTDSKNKTSNVVVKFTGKEVEGYGLDGQISYKTTYSNGKVTVKIPAKGNLIKTTEELTGLISNSVQAN</sequence>
<proteinExistence type="predicted"/>